<reference evidence="2 3" key="1">
    <citation type="journal article" date="2015" name="Biotechnol. Biofuels">
        <title>Enhanced degradation of softwood versus hardwood by the white-rot fungus Pycnoporus coccineus.</title>
        <authorList>
            <person name="Couturier M."/>
            <person name="Navarro D."/>
            <person name="Chevret D."/>
            <person name="Henrissat B."/>
            <person name="Piumi F."/>
            <person name="Ruiz-Duenas F.J."/>
            <person name="Martinez A.T."/>
            <person name="Grigoriev I.V."/>
            <person name="Riley R."/>
            <person name="Lipzen A."/>
            <person name="Berrin J.G."/>
            <person name="Master E.R."/>
            <person name="Rosso M.N."/>
        </authorList>
    </citation>
    <scope>NUCLEOTIDE SEQUENCE [LARGE SCALE GENOMIC DNA]</scope>
    <source>
        <strain evidence="2 3">BRFM310</strain>
    </source>
</reference>
<accession>A0A1Y2I7U2</accession>
<dbReference type="EMBL" id="KZ084155">
    <property type="protein sequence ID" value="OSC97204.1"/>
    <property type="molecule type" value="Genomic_DNA"/>
</dbReference>
<dbReference type="OrthoDB" id="2751671at2759"/>
<dbReference type="AlphaFoldDB" id="A0A1Y2I7U2"/>
<feature type="region of interest" description="Disordered" evidence="1">
    <location>
        <begin position="1"/>
        <end position="49"/>
    </location>
</feature>
<feature type="compositionally biased region" description="Pro residues" evidence="1">
    <location>
        <begin position="27"/>
        <end position="37"/>
    </location>
</feature>
<evidence type="ECO:0000256" key="1">
    <source>
        <dbReference type="SAM" id="MobiDB-lite"/>
    </source>
</evidence>
<evidence type="ECO:0000313" key="3">
    <source>
        <dbReference type="Proteomes" id="UP000193067"/>
    </source>
</evidence>
<gene>
    <name evidence="2" type="ORF">PYCCODRAFT_1185280</name>
</gene>
<name>A0A1Y2I7U2_TRAC3</name>
<sequence>MSQSPESTISPMPSTLSTHAASGANIPPSPAPAPAPAPASSSTPSPAPLEEHIERLTDLVHDIGDRLDGCSKASDARYAAWQSREEAQRQRAESAQAQLARIAAMAREMVRRETEERVTAEPEKYARDLQRAAFGTGGSADSISRSSMMMDSSD</sequence>
<feature type="region of interest" description="Disordered" evidence="1">
    <location>
        <begin position="129"/>
        <end position="154"/>
    </location>
</feature>
<dbReference type="Proteomes" id="UP000193067">
    <property type="component" value="Unassembled WGS sequence"/>
</dbReference>
<feature type="compositionally biased region" description="Polar residues" evidence="1">
    <location>
        <begin position="1"/>
        <end position="19"/>
    </location>
</feature>
<evidence type="ECO:0000313" key="2">
    <source>
        <dbReference type="EMBL" id="OSC97204.1"/>
    </source>
</evidence>
<keyword evidence="3" id="KW-1185">Reference proteome</keyword>
<protein>
    <submittedName>
        <fullName evidence="2">Uncharacterized protein</fullName>
    </submittedName>
</protein>
<feature type="compositionally biased region" description="Low complexity" evidence="1">
    <location>
        <begin position="139"/>
        <end position="154"/>
    </location>
</feature>
<proteinExistence type="predicted"/>
<organism evidence="2 3">
    <name type="scientific">Trametes coccinea (strain BRFM310)</name>
    <name type="common">Pycnoporus coccineus</name>
    <dbReference type="NCBI Taxonomy" id="1353009"/>
    <lineage>
        <taxon>Eukaryota</taxon>
        <taxon>Fungi</taxon>
        <taxon>Dikarya</taxon>
        <taxon>Basidiomycota</taxon>
        <taxon>Agaricomycotina</taxon>
        <taxon>Agaricomycetes</taxon>
        <taxon>Polyporales</taxon>
        <taxon>Polyporaceae</taxon>
        <taxon>Trametes</taxon>
    </lineage>
</organism>